<dbReference type="InterPro" id="IPR042160">
    <property type="entry name" value="HD-Zip_IV"/>
</dbReference>
<feature type="domain" description="Homeobox" evidence="5">
    <location>
        <begin position="110"/>
        <end position="165"/>
    </location>
</feature>
<dbReference type="Pfam" id="PF00046">
    <property type="entry name" value="Homeodomain"/>
    <property type="match status" value="1"/>
</dbReference>
<dbReference type="PANTHER" id="PTHR45654:SF62">
    <property type="entry name" value="HOMEOBOX DOMAIN-CONTAINING PROTEIN"/>
    <property type="match status" value="1"/>
</dbReference>
<dbReference type="Proteomes" id="UP001231189">
    <property type="component" value="Unassembled WGS sequence"/>
</dbReference>
<accession>A0AAD8S7B2</accession>
<keyword evidence="2" id="KW-0238">DNA-binding</keyword>
<dbReference type="AlphaFoldDB" id="A0AAD8S7B2"/>
<keyword evidence="3" id="KW-0175">Coiled coil</keyword>
<feature type="compositionally biased region" description="Basic and acidic residues" evidence="4">
    <location>
        <begin position="1"/>
        <end position="12"/>
    </location>
</feature>
<dbReference type="SMART" id="SM00389">
    <property type="entry name" value="HOX"/>
    <property type="match status" value="1"/>
</dbReference>
<dbReference type="EMBL" id="JAUUTY010000004">
    <property type="protein sequence ID" value="KAK1646166.1"/>
    <property type="molecule type" value="Genomic_DNA"/>
</dbReference>
<organism evidence="6 7">
    <name type="scientific">Lolium multiflorum</name>
    <name type="common">Italian ryegrass</name>
    <name type="synonym">Lolium perenne subsp. multiflorum</name>
    <dbReference type="NCBI Taxonomy" id="4521"/>
    <lineage>
        <taxon>Eukaryota</taxon>
        <taxon>Viridiplantae</taxon>
        <taxon>Streptophyta</taxon>
        <taxon>Embryophyta</taxon>
        <taxon>Tracheophyta</taxon>
        <taxon>Spermatophyta</taxon>
        <taxon>Magnoliopsida</taxon>
        <taxon>Liliopsida</taxon>
        <taxon>Poales</taxon>
        <taxon>Poaceae</taxon>
        <taxon>BOP clade</taxon>
        <taxon>Pooideae</taxon>
        <taxon>Poodae</taxon>
        <taxon>Poeae</taxon>
        <taxon>Poeae Chloroplast Group 2 (Poeae type)</taxon>
        <taxon>Loliodinae</taxon>
        <taxon>Loliinae</taxon>
        <taxon>Lolium</taxon>
    </lineage>
</organism>
<dbReference type="InterPro" id="IPR001356">
    <property type="entry name" value="HD"/>
</dbReference>
<reference evidence="6" key="1">
    <citation type="submission" date="2023-07" db="EMBL/GenBank/DDBJ databases">
        <title>A chromosome-level genome assembly of Lolium multiflorum.</title>
        <authorList>
            <person name="Chen Y."/>
            <person name="Copetti D."/>
            <person name="Kolliker R."/>
            <person name="Studer B."/>
        </authorList>
    </citation>
    <scope>NUCLEOTIDE SEQUENCE</scope>
    <source>
        <strain evidence="6">02402/16</strain>
        <tissue evidence="6">Leaf</tissue>
    </source>
</reference>
<protein>
    <recommendedName>
        <fullName evidence="5">Homeobox domain-containing protein</fullName>
    </recommendedName>
</protein>
<feature type="coiled-coil region" evidence="3">
    <location>
        <begin position="153"/>
        <end position="180"/>
    </location>
</feature>
<evidence type="ECO:0000256" key="4">
    <source>
        <dbReference type="SAM" id="MobiDB-lite"/>
    </source>
</evidence>
<gene>
    <name evidence="6" type="ORF">QYE76_063971</name>
</gene>
<evidence type="ECO:0000256" key="1">
    <source>
        <dbReference type="ARBA" id="ARBA00004123"/>
    </source>
</evidence>
<name>A0AAD8S7B2_LOLMU</name>
<keyword evidence="2" id="KW-0539">Nucleus</keyword>
<feature type="compositionally biased region" description="Acidic residues" evidence="4">
    <location>
        <begin position="83"/>
        <end position="95"/>
    </location>
</feature>
<keyword evidence="2" id="KW-0371">Homeobox</keyword>
<sequence length="254" mass="28970">MLHRQMREATKEKRARKQAAMAKNNDEAVPCMSPDLCPMMIMVIMDAEWQQQIGNVHDDLDLTIPSDDKDLFWNNLAIVDDDNVDNVEDPTDEDYTGSSSSRKKRRGRASKRTKRHSREQIQQLEALFLECSHPDEKVRLDIANKIGMGVMQNKLKREDNKMLRQQNESLKANHQALEAALLNKTCPTCRGLMLPREKTLQTENLLLENARLKDELFHATEYLKGVSGKAPMPMPDDYSQLAAYLDINGSTSSL</sequence>
<evidence type="ECO:0000259" key="5">
    <source>
        <dbReference type="SMART" id="SM00389"/>
    </source>
</evidence>
<dbReference type="GO" id="GO:0003677">
    <property type="term" value="F:DNA binding"/>
    <property type="evidence" value="ECO:0007669"/>
    <property type="project" value="UniProtKB-KW"/>
</dbReference>
<dbReference type="Gene3D" id="1.10.10.60">
    <property type="entry name" value="Homeodomain-like"/>
    <property type="match status" value="1"/>
</dbReference>
<evidence type="ECO:0000313" key="7">
    <source>
        <dbReference type="Proteomes" id="UP001231189"/>
    </source>
</evidence>
<evidence type="ECO:0000256" key="2">
    <source>
        <dbReference type="RuleBase" id="RU000682"/>
    </source>
</evidence>
<feature type="region of interest" description="Disordered" evidence="4">
    <location>
        <begin position="1"/>
        <end position="28"/>
    </location>
</feature>
<dbReference type="InterPro" id="IPR009057">
    <property type="entry name" value="Homeodomain-like_sf"/>
</dbReference>
<proteinExistence type="predicted"/>
<keyword evidence="7" id="KW-1185">Reference proteome</keyword>
<comment type="caution">
    <text evidence="6">The sequence shown here is derived from an EMBL/GenBank/DDBJ whole genome shotgun (WGS) entry which is preliminary data.</text>
</comment>
<dbReference type="GO" id="GO:0005634">
    <property type="term" value="C:nucleus"/>
    <property type="evidence" value="ECO:0007669"/>
    <property type="project" value="UniProtKB-SubCell"/>
</dbReference>
<feature type="region of interest" description="Disordered" evidence="4">
    <location>
        <begin position="83"/>
        <end position="117"/>
    </location>
</feature>
<feature type="compositionally biased region" description="Basic residues" evidence="4">
    <location>
        <begin position="101"/>
        <end position="117"/>
    </location>
</feature>
<evidence type="ECO:0000313" key="6">
    <source>
        <dbReference type="EMBL" id="KAK1646166.1"/>
    </source>
</evidence>
<dbReference type="SUPFAM" id="SSF46689">
    <property type="entry name" value="Homeodomain-like"/>
    <property type="match status" value="1"/>
</dbReference>
<comment type="subcellular location">
    <subcellularLocation>
        <location evidence="1 2">Nucleus</location>
    </subcellularLocation>
</comment>
<dbReference type="CDD" id="cd00086">
    <property type="entry name" value="homeodomain"/>
    <property type="match status" value="1"/>
</dbReference>
<dbReference type="PANTHER" id="PTHR45654">
    <property type="entry name" value="HOMEOBOX-LEUCINE ZIPPER PROTEIN MERISTEM L1"/>
    <property type="match status" value="1"/>
</dbReference>
<evidence type="ECO:0000256" key="3">
    <source>
        <dbReference type="SAM" id="Coils"/>
    </source>
</evidence>